<comment type="caution">
    <text evidence="1">The sequence shown here is derived from an EMBL/GenBank/DDBJ whole genome shotgun (WGS) entry which is preliminary data.</text>
</comment>
<accession>A0A1R1C6S2</accession>
<dbReference type="PROSITE" id="PS51257">
    <property type="entry name" value="PROKAR_LIPOPROTEIN"/>
    <property type="match status" value="1"/>
</dbReference>
<name>A0A1R1C6S2_PAEAM</name>
<dbReference type="AlphaFoldDB" id="A0A1R1C6S2"/>
<sequence length="123" mass="13889">MKKNREFKLLILLCLAIATGGCSNIDESKSAIDKIQSSEIEMKKINESLKSISEYISINVDGKKQAVFYKPETKKIVVQAEFTNVEVTALYAKFDKNKINIEPIDGEFIGIMPNDKENLFNPK</sequence>
<protein>
    <submittedName>
        <fullName evidence="1">Uncharacterized protein</fullName>
    </submittedName>
</protein>
<dbReference type="EMBL" id="MRTJ01000001">
    <property type="protein sequence ID" value="OMF17784.1"/>
    <property type="molecule type" value="Genomic_DNA"/>
</dbReference>
<dbReference type="RefSeq" id="WP_076331009.1">
    <property type="nucleotide sequence ID" value="NZ_MRTJ01000001.1"/>
</dbReference>
<reference evidence="1 2" key="1">
    <citation type="submission" date="2016-11" db="EMBL/GenBank/DDBJ databases">
        <title>Paenibacillus species isolates.</title>
        <authorList>
            <person name="Beno S.M."/>
        </authorList>
    </citation>
    <scope>NUCLEOTIDE SEQUENCE [LARGE SCALE GENOMIC DNA]</scope>
    <source>
        <strain evidence="1 2">FSL H8-0246</strain>
    </source>
</reference>
<evidence type="ECO:0000313" key="2">
    <source>
        <dbReference type="Proteomes" id="UP000187134"/>
    </source>
</evidence>
<proteinExistence type="predicted"/>
<gene>
    <name evidence="1" type="ORF">BK131_07485</name>
</gene>
<organism evidence="1 2">
    <name type="scientific">Paenibacillus amylolyticus</name>
    <dbReference type="NCBI Taxonomy" id="1451"/>
    <lineage>
        <taxon>Bacteria</taxon>
        <taxon>Bacillati</taxon>
        <taxon>Bacillota</taxon>
        <taxon>Bacilli</taxon>
        <taxon>Bacillales</taxon>
        <taxon>Paenibacillaceae</taxon>
        <taxon>Paenibacillus</taxon>
    </lineage>
</organism>
<dbReference type="Proteomes" id="UP000187134">
    <property type="component" value="Unassembled WGS sequence"/>
</dbReference>
<evidence type="ECO:0000313" key="1">
    <source>
        <dbReference type="EMBL" id="OMF17784.1"/>
    </source>
</evidence>